<gene>
    <name evidence="5" type="ORF">N0F65_004875</name>
</gene>
<reference evidence="5" key="1">
    <citation type="submission" date="2022-11" db="EMBL/GenBank/DDBJ databases">
        <authorList>
            <person name="Morgan W.R."/>
            <person name="Tartar A."/>
        </authorList>
    </citation>
    <scope>NUCLEOTIDE SEQUENCE</scope>
    <source>
        <strain evidence="5">ARSEF 373</strain>
    </source>
</reference>
<comment type="caution">
    <text evidence="5">The sequence shown here is derived from an EMBL/GenBank/DDBJ whole genome shotgun (WGS) entry which is preliminary data.</text>
</comment>
<dbReference type="AlphaFoldDB" id="A0AAV2Z6Z5"/>
<evidence type="ECO:0000256" key="1">
    <source>
        <dbReference type="ARBA" id="ARBA00022723"/>
    </source>
</evidence>
<dbReference type="Proteomes" id="UP001146120">
    <property type="component" value="Unassembled WGS sequence"/>
</dbReference>
<dbReference type="InterPro" id="IPR013819">
    <property type="entry name" value="LipOase_C"/>
</dbReference>
<keyword evidence="1" id="KW-0479">Metal-binding</keyword>
<evidence type="ECO:0000313" key="6">
    <source>
        <dbReference type="Proteomes" id="UP001146120"/>
    </source>
</evidence>
<dbReference type="EMBL" id="DAKRPA010000046">
    <property type="protein sequence ID" value="DBA01525.1"/>
    <property type="molecule type" value="Genomic_DNA"/>
</dbReference>
<name>A0AAV2Z6Z5_9STRA</name>
<dbReference type="GO" id="GO:0016702">
    <property type="term" value="F:oxidoreductase activity, acting on single donors with incorporation of molecular oxygen, incorporation of two atoms of oxygen"/>
    <property type="evidence" value="ECO:0007669"/>
    <property type="project" value="InterPro"/>
</dbReference>
<dbReference type="PANTHER" id="PTHR11771">
    <property type="entry name" value="LIPOXYGENASE"/>
    <property type="match status" value="1"/>
</dbReference>
<dbReference type="Gene3D" id="1.20.245.10">
    <property type="entry name" value="Lipoxygenase-1, Domain 5"/>
    <property type="match status" value="1"/>
</dbReference>
<evidence type="ECO:0000259" key="4">
    <source>
        <dbReference type="PROSITE" id="PS51393"/>
    </source>
</evidence>
<dbReference type="Pfam" id="PF00305">
    <property type="entry name" value="Lipoxygenase"/>
    <property type="match status" value="1"/>
</dbReference>
<dbReference type="InterPro" id="IPR000907">
    <property type="entry name" value="LipOase"/>
</dbReference>
<evidence type="ECO:0000256" key="2">
    <source>
        <dbReference type="ARBA" id="ARBA00022964"/>
    </source>
</evidence>
<dbReference type="GO" id="GO:0046872">
    <property type="term" value="F:metal ion binding"/>
    <property type="evidence" value="ECO:0007669"/>
    <property type="project" value="UniProtKB-KW"/>
</dbReference>
<dbReference type="PROSITE" id="PS51393">
    <property type="entry name" value="LIPOXYGENASE_3"/>
    <property type="match status" value="1"/>
</dbReference>
<dbReference type="Gene3D" id="3.10.450.60">
    <property type="match status" value="1"/>
</dbReference>
<keyword evidence="3" id="KW-0560">Oxidoreductase</keyword>
<organism evidence="5 6">
    <name type="scientific">Lagenidium giganteum</name>
    <dbReference type="NCBI Taxonomy" id="4803"/>
    <lineage>
        <taxon>Eukaryota</taxon>
        <taxon>Sar</taxon>
        <taxon>Stramenopiles</taxon>
        <taxon>Oomycota</taxon>
        <taxon>Peronosporomycetes</taxon>
        <taxon>Pythiales</taxon>
        <taxon>Pythiaceae</taxon>
    </lineage>
</organism>
<reference evidence="5" key="2">
    <citation type="journal article" date="2023" name="Microbiol Resour">
        <title>Decontamination and Annotation of the Draft Genome Sequence of the Oomycete Lagenidium giganteum ARSEF 373.</title>
        <authorList>
            <person name="Morgan W.R."/>
            <person name="Tartar A."/>
        </authorList>
    </citation>
    <scope>NUCLEOTIDE SEQUENCE</scope>
    <source>
        <strain evidence="5">ARSEF 373</strain>
    </source>
</reference>
<dbReference type="SUPFAM" id="SSF48484">
    <property type="entry name" value="Lipoxigenase"/>
    <property type="match status" value="1"/>
</dbReference>
<sequence>MTYVGIAAATTFATEQDYLGYYDKIAQYLPRPMATDIGDETFGELRTTGFSFKIELVRKREAYGDILGHVDCKQVAQVCGPETSVSSLRALKSLYVVDLSDMAQWTDPANPQKYVPNIIGFFCYNRVRNRLLPFAIHLVDQKLTYTQSDSPSEWKLAKVALNAAEVNWQNIQHFVETHLMTAPVRVELMRHTAETHPVNALVQHHCRGDIALETISMVSLFAADTALDKIFAMGTTGSYRYIHHQLSNKLSIYNNFLADAQARGLDTLPVSKYYKYGLMHWKTMKRFVDSYLRAYYTCDEDVQRDQEVQNWAKACSTNPQFSDFPSSITSLRDLSNIVLQLIFIGTARHHSMNGFVTWNTVAIPYSLPSLWKPWPTRKLKPGESLNVIDYHLPVPIIPSAIGTAVLFRRDPKSPYTLPEAYQAAPFSDEVVLRNAIAEFEKSMAKIEAQVQRDEQGEKWPYTILQPSKLPFSQWV</sequence>
<keyword evidence="6" id="KW-1185">Reference proteome</keyword>
<accession>A0AAV2Z6Z5</accession>
<keyword evidence="2" id="KW-0223">Dioxygenase</keyword>
<dbReference type="GO" id="GO:0034440">
    <property type="term" value="P:lipid oxidation"/>
    <property type="evidence" value="ECO:0007669"/>
    <property type="project" value="InterPro"/>
</dbReference>
<feature type="domain" description="Lipoxygenase" evidence="4">
    <location>
        <begin position="114"/>
        <end position="475"/>
    </location>
</feature>
<protein>
    <recommendedName>
        <fullName evidence="4">Lipoxygenase domain-containing protein</fullName>
    </recommendedName>
</protein>
<evidence type="ECO:0000256" key="3">
    <source>
        <dbReference type="ARBA" id="ARBA00023002"/>
    </source>
</evidence>
<evidence type="ECO:0000313" key="5">
    <source>
        <dbReference type="EMBL" id="DBA01525.1"/>
    </source>
</evidence>
<proteinExistence type="predicted"/>
<dbReference type="InterPro" id="IPR036226">
    <property type="entry name" value="LipOase_C_sf"/>
</dbReference>